<dbReference type="EMBL" id="UYRT01079733">
    <property type="protein sequence ID" value="VDN21295.1"/>
    <property type="molecule type" value="Genomic_DNA"/>
</dbReference>
<evidence type="ECO:0000313" key="5">
    <source>
        <dbReference type="Proteomes" id="UP000271098"/>
    </source>
</evidence>
<name>A0A183DW30_9BILA</name>
<proteinExistence type="predicted"/>
<organism evidence="6">
    <name type="scientific">Gongylonema pulchrum</name>
    <dbReference type="NCBI Taxonomy" id="637853"/>
    <lineage>
        <taxon>Eukaryota</taxon>
        <taxon>Metazoa</taxon>
        <taxon>Ecdysozoa</taxon>
        <taxon>Nematoda</taxon>
        <taxon>Chromadorea</taxon>
        <taxon>Rhabditida</taxon>
        <taxon>Spirurina</taxon>
        <taxon>Spiruromorpha</taxon>
        <taxon>Spiruroidea</taxon>
        <taxon>Gongylonematidae</taxon>
        <taxon>Gongylonema</taxon>
    </lineage>
</organism>
<dbReference type="Pfam" id="PF01391">
    <property type="entry name" value="Collagen"/>
    <property type="match status" value="2"/>
</dbReference>
<evidence type="ECO:0000256" key="3">
    <source>
        <dbReference type="SAM" id="Phobius"/>
    </source>
</evidence>
<keyword evidence="5" id="KW-1185">Reference proteome</keyword>
<feature type="region of interest" description="Disordered" evidence="2">
    <location>
        <begin position="176"/>
        <end position="221"/>
    </location>
</feature>
<dbReference type="AlphaFoldDB" id="A0A183DW30"/>
<sequence>MELDVVDGGREKAYQIAIVISLISACLPLVAVITWLLSVGYHTGHLSHQLQNVLLCELDPVLQYLSCSGNPAKCRWQNHRKIRDLPIRLVSPSRPDNTVALDLANLRQASWRIAEEPNVLYRESARKIGTESDKSSELSSDSELMLMSTQESAQSTTELLQEFLTTYVTTMGSLKTTTPQASRNEECSCTALPGPKGVPGRKGMKGAPGAQGAPGYPGRLPCEPPLDLKKICADPCPVGKQGIQGPTGPPGDKGVPGVPGARGRNGENGKTGPPGPRGPPGIPGLDGDLGDPGVDAVPAPFIPGPPGPAGDAGPVGPPGPRGMPGIDGPPGPQGKRGEPGENGLAGKTGLPGLPGPIGKAGPDGNAGICPTYCATDGGVFFVKPPDWFVD</sequence>
<feature type="compositionally biased region" description="Low complexity" evidence="2">
    <location>
        <begin position="283"/>
        <end position="299"/>
    </location>
</feature>
<keyword evidence="3" id="KW-1133">Transmembrane helix</keyword>
<dbReference type="WBParaSite" id="GPUH_0001293501-mRNA-1">
    <property type="protein sequence ID" value="GPUH_0001293501-mRNA-1"/>
    <property type="gene ID" value="GPUH_0001293501"/>
</dbReference>
<dbReference type="OrthoDB" id="10037288at2759"/>
<feature type="compositionally biased region" description="Low complexity" evidence="2">
    <location>
        <begin position="207"/>
        <end position="218"/>
    </location>
</feature>
<gene>
    <name evidence="4" type="ORF">GPUH_LOCUS12921</name>
</gene>
<dbReference type="InterPro" id="IPR008160">
    <property type="entry name" value="Collagen"/>
</dbReference>
<feature type="compositionally biased region" description="Low complexity" evidence="2">
    <location>
        <begin position="250"/>
        <end position="259"/>
    </location>
</feature>
<feature type="compositionally biased region" description="Pro residues" evidence="2">
    <location>
        <begin position="315"/>
        <end position="332"/>
    </location>
</feature>
<keyword evidence="3" id="KW-0472">Membrane</keyword>
<keyword evidence="1" id="KW-0677">Repeat</keyword>
<dbReference type="Proteomes" id="UP000271098">
    <property type="component" value="Unassembled WGS sequence"/>
</dbReference>
<evidence type="ECO:0000256" key="2">
    <source>
        <dbReference type="SAM" id="MobiDB-lite"/>
    </source>
</evidence>
<evidence type="ECO:0000313" key="4">
    <source>
        <dbReference type="EMBL" id="VDN21295.1"/>
    </source>
</evidence>
<keyword evidence="3" id="KW-0812">Transmembrane</keyword>
<accession>A0A183DW30</accession>
<dbReference type="PANTHER" id="PTHR24637:SF354">
    <property type="entry name" value="COLLAGEN"/>
    <property type="match status" value="1"/>
</dbReference>
<protein>
    <submittedName>
        <fullName evidence="6">Col_cuticle_N domain-containing protein</fullName>
    </submittedName>
</protein>
<evidence type="ECO:0000256" key="1">
    <source>
        <dbReference type="ARBA" id="ARBA00022737"/>
    </source>
</evidence>
<feature type="transmembrane region" description="Helical" evidence="3">
    <location>
        <begin position="13"/>
        <end position="37"/>
    </location>
</feature>
<reference evidence="6" key="1">
    <citation type="submission" date="2016-06" db="UniProtKB">
        <authorList>
            <consortium name="WormBaseParasite"/>
        </authorList>
    </citation>
    <scope>IDENTIFICATION</scope>
</reference>
<feature type="compositionally biased region" description="Pro residues" evidence="2">
    <location>
        <begin position="273"/>
        <end position="282"/>
    </location>
</feature>
<reference evidence="4 5" key="2">
    <citation type="submission" date="2018-11" db="EMBL/GenBank/DDBJ databases">
        <authorList>
            <consortium name="Pathogen Informatics"/>
        </authorList>
    </citation>
    <scope>NUCLEOTIDE SEQUENCE [LARGE SCALE GENOMIC DNA]</scope>
</reference>
<dbReference type="PANTHER" id="PTHR24637">
    <property type="entry name" value="COLLAGEN"/>
    <property type="match status" value="1"/>
</dbReference>
<feature type="region of interest" description="Disordered" evidence="2">
    <location>
        <begin position="240"/>
        <end position="359"/>
    </location>
</feature>
<evidence type="ECO:0000313" key="6">
    <source>
        <dbReference type="WBParaSite" id="GPUH_0001293501-mRNA-1"/>
    </source>
</evidence>